<dbReference type="InterPro" id="IPR044285">
    <property type="entry name" value="PWP1"/>
</dbReference>
<dbReference type="InterPro" id="IPR001680">
    <property type="entry name" value="WD40_rpt"/>
</dbReference>
<keyword evidence="2" id="KW-1185">Reference proteome</keyword>
<dbReference type="Proteomes" id="UP000887574">
    <property type="component" value="Unplaced"/>
</dbReference>
<dbReference type="PANTHER" id="PTHR14091">
    <property type="entry name" value="PERIODIC TRYPTOPHAN PROTEIN 1"/>
    <property type="match status" value="1"/>
</dbReference>
<protein>
    <submittedName>
        <fullName evidence="3">Uncharacterized protein</fullName>
    </submittedName>
</protein>
<accession>A0A915DMX2</accession>
<sequence>MDESTSKSFVSDIAWVCRGIAKHVPEKVEIEKEVLKDLLQGEGIGSSDEESLHAEENNSEERQGLRGSASDLTEGLLKYKLDDYDDVDMAEDAKKGPSLKGLAYYTSPLDDPYITRHADSDEEEEKEDFNSKTLTIWLLWRKLSRKRRHWKSTHTMKKMMTDYILEAPPLCLAPFSYDPGAEDKKGNLVAVGTMDSVIHVWDLDIVNAMEPVLSLGQSSVRASKKSKKSKSLSEEPSGSKNFVSGLESSCGPHFGLGSADASVILWDLDEAKPATIVPDFKGMVQSLRWHPVEQSIILAGTRKGQINVIDCRSSDTQSSSLSWSIGKEFEVEKVLWDRFNPFCAFTCSSDGKLRYFDTRKPGDFVSEISAHGSGVNDVSQSFKVKGLLTTVGANEFKVWKLGNEGQLKHVYTHQVNMGTVNIGKFCPDSGNIMAMSYTAEEKSQAVEWFIEAGKNVTDFGVRGAIDDYRSRLERCLAVNGRSVEQQYDDEY</sequence>
<dbReference type="GO" id="GO:0005634">
    <property type="term" value="C:nucleus"/>
    <property type="evidence" value="ECO:0007669"/>
    <property type="project" value="TreeGrafter"/>
</dbReference>
<proteinExistence type="predicted"/>
<dbReference type="SUPFAM" id="SSF50978">
    <property type="entry name" value="WD40 repeat-like"/>
    <property type="match status" value="1"/>
</dbReference>
<dbReference type="SMART" id="SM00320">
    <property type="entry name" value="WD40"/>
    <property type="match status" value="5"/>
</dbReference>
<dbReference type="InterPro" id="IPR036322">
    <property type="entry name" value="WD40_repeat_dom_sf"/>
</dbReference>
<dbReference type="PANTHER" id="PTHR14091:SF0">
    <property type="entry name" value="PERIODIC TRYPTOPHAN PROTEIN 1 HOMOLOG"/>
    <property type="match status" value="1"/>
</dbReference>
<evidence type="ECO:0000313" key="3">
    <source>
        <dbReference type="WBParaSite" id="jg21270"/>
    </source>
</evidence>
<evidence type="ECO:0000256" key="1">
    <source>
        <dbReference type="SAM" id="MobiDB-lite"/>
    </source>
</evidence>
<dbReference type="WBParaSite" id="jg21270">
    <property type="protein sequence ID" value="jg21270"/>
    <property type="gene ID" value="jg21270"/>
</dbReference>
<dbReference type="Gene3D" id="2.130.10.10">
    <property type="entry name" value="YVTN repeat-like/Quinoprotein amine dehydrogenase"/>
    <property type="match status" value="1"/>
</dbReference>
<dbReference type="GO" id="GO:0006364">
    <property type="term" value="P:rRNA processing"/>
    <property type="evidence" value="ECO:0007669"/>
    <property type="project" value="InterPro"/>
</dbReference>
<dbReference type="AlphaFoldDB" id="A0A915DMX2"/>
<organism evidence="2 3">
    <name type="scientific">Ditylenchus dipsaci</name>
    <dbReference type="NCBI Taxonomy" id="166011"/>
    <lineage>
        <taxon>Eukaryota</taxon>
        <taxon>Metazoa</taxon>
        <taxon>Ecdysozoa</taxon>
        <taxon>Nematoda</taxon>
        <taxon>Chromadorea</taxon>
        <taxon>Rhabditida</taxon>
        <taxon>Tylenchina</taxon>
        <taxon>Tylenchomorpha</taxon>
        <taxon>Sphaerularioidea</taxon>
        <taxon>Anguinidae</taxon>
        <taxon>Anguininae</taxon>
        <taxon>Ditylenchus</taxon>
    </lineage>
</organism>
<name>A0A915DMX2_9BILA</name>
<feature type="compositionally biased region" description="Basic and acidic residues" evidence="1">
    <location>
        <begin position="50"/>
        <end position="64"/>
    </location>
</feature>
<dbReference type="InterPro" id="IPR015943">
    <property type="entry name" value="WD40/YVTN_repeat-like_dom_sf"/>
</dbReference>
<reference evidence="3" key="1">
    <citation type="submission" date="2022-11" db="UniProtKB">
        <authorList>
            <consortium name="WormBaseParasite"/>
        </authorList>
    </citation>
    <scope>IDENTIFICATION</scope>
</reference>
<feature type="region of interest" description="Disordered" evidence="1">
    <location>
        <begin position="40"/>
        <end position="69"/>
    </location>
</feature>
<evidence type="ECO:0000313" key="2">
    <source>
        <dbReference type="Proteomes" id="UP000887574"/>
    </source>
</evidence>